<dbReference type="GO" id="GO:0016020">
    <property type="term" value="C:membrane"/>
    <property type="evidence" value="ECO:0007669"/>
    <property type="project" value="UniProtKB-SubCell"/>
</dbReference>
<comment type="subcellular location">
    <subcellularLocation>
        <location evidence="1">Membrane</location>
    </subcellularLocation>
</comment>
<gene>
    <name evidence="7" type="ORF">H920_13202</name>
</gene>
<proteinExistence type="inferred from homology"/>
<feature type="compositionally biased region" description="Basic and acidic residues" evidence="6">
    <location>
        <begin position="39"/>
        <end position="49"/>
    </location>
</feature>
<keyword evidence="4" id="KW-0449">Lipoprotein</keyword>
<sequence length="202" mass="21498">MCSRLSRGFRRGSAQAGQAAGSGRKAGEKNLKNVASWHPKGDPGGDPREQSLPLLGKTEFRVPRELTVSQFLDIIRQEPHAPEGPGSLLLAGEPKSLVSMSVAMAEVYRDHKDEDGFVSVTYATQETAAPMGGRGPGDRARDLESASGRTHPLGRRKGPCDFSHMSRAGSGRSKPRALGSARDSEAAALLLYFLCPPCSGDL</sequence>
<accession>A0A091DRJ9</accession>
<name>A0A091DRJ9_FUKDA</name>
<protein>
    <submittedName>
        <fullName evidence="7">Microtubule-associated proteins 1A/1B light chain 3C</fullName>
    </submittedName>
</protein>
<feature type="region of interest" description="Disordered" evidence="6">
    <location>
        <begin position="1"/>
        <end position="55"/>
    </location>
</feature>
<organism evidence="7 8">
    <name type="scientific">Fukomys damarensis</name>
    <name type="common">Damaraland mole rat</name>
    <name type="synonym">Cryptomys damarensis</name>
    <dbReference type="NCBI Taxonomy" id="885580"/>
    <lineage>
        <taxon>Eukaryota</taxon>
        <taxon>Metazoa</taxon>
        <taxon>Chordata</taxon>
        <taxon>Craniata</taxon>
        <taxon>Vertebrata</taxon>
        <taxon>Euteleostomi</taxon>
        <taxon>Mammalia</taxon>
        <taxon>Eutheria</taxon>
        <taxon>Euarchontoglires</taxon>
        <taxon>Glires</taxon>
        <taxon>Rodentia</taxon>
        <taxon>Hystricomorpha</taxon>
        <taxon>Bathyergidae</taxon>
        <taxon>Fukomys</taxon>
    </lineage>
</organism>
<evidence type="ECO:0000256" key="1">
    <source>
        <dbReference type="ARBA" id="ARBA00004370"/>
    </source>
</evidence>
<keyword evidence="5" id="KW-0072">Autophagy</keyword>
<keyword evidence="8" id="KW-1185">Reference proteome</keyword>
<evidence type="ECO:0000256" key="3">
    <source>
        <dbReference type="ARBA" id="ARBA00023136"/>
    </source>
</evidence>
<dbReference type="EMBL" id="KN123358">
    <property type="protein sequence ID" value="KFO25441.1"/>
    <property type="molecule type" value="Genomic_DNA"/>
</dbReference>
<keyword evidence="3" id="KW-0472">Membrane</keyword>
<evidence type="ECO:0000256" key="6">
    <source>
        <dbReference type="SAM" id="MobiDB-lite"/>
    </source>
</evidence>
<evidence type="ECO:0000256" key="4">
    <source>
        <dbReference type="ARBA" id="ARBA00023288"/>
    </source>
</evidence>
<reference evidence="7 8" key="1">
    <citation type="submission" date="2013-11" db="EMBL/GenBank/DDBJ databases">
        <title>The Damaraland mole rat (Fukomys damarensis) genome and evolution of African mole rats.</title>
        <authorList>
            <person name="Gladyshev V.N."/>
            <person name="Fang X."/>
        </authorList>
    </citation>
    <scope>NUCLEOTIDE SEQUENCE [LARGE SCALE GENOMIC DNA]</scope>
    <source>
        <tissue evidence="7">Liver</tissue>
    </source>
</reference>
<dbReference type="GO" id="GO:0006914">
    <property type="term" value="P:autophagy"/>
    <property type="evidence" value="ECO:0007669"/>
    <property type="project" value="UniProtKB-KW"/>
</dbReference>
<evidence type="ECO:0000313" key="8">
    <source>
        <dbReference type="Proteomes" id="UP000028990"/>
    </source>
</evidence>
<dbReference type="SUPFAM" id="SSF54236">
    <property type="entry name" value="Ubiquitin-like"/>
    <property type="match status" value="1"/>
</dbReference>
<evidence type="ECO:0000256" key="5">
    <source>
        <dbReference type="RuleBase" id="RU004384"/>
    </source>
</evidence>
<dbReference type="Pfam" id="PF02991">
    <property type="entry name" value="ATG8"/>
    <property type="match status" value="1"/>
</dbReference>
<dbReference type="STRING" id="885580.ENSFDAP00000011120"/>
<dbReference type="InterPro" id="IPR004241">
    <property type="entry name" value="Atg8-like"/>
</dbReference>
<dbReference type="PANTHER" id="PTHR10969">
    <property type="entry name" value="MICROTUBULE-ASSOCIATED PROTEINS 1A/1B LIGHT CHAIN 3-RELATED"/>
    <property type="match status" value="1"/>
</dbReference>
<evidence type="ECO:0000256" key="2">
    <source>
        <dbReference type="ARBA" id="ARBA00007293"/>
    </source>
</evidence>
<feature type="region of interest" description="Disordered" evidence="6">
    <location>
        <begin position="128"/>
        <end position="180"/>
    </location>
</feature>
<evidence type="ECO:0000313" key="7">
    <source>
        <dbReference type="EMBL" id="KFO25441.1"/>
    </source>
</evidence>
<feature type="compositionally biased region" description="Low complexity" evidence="6">
    <location>
        <begin position="11"/>
        <end position="23"/>
    </location>
</feature>
<dbReference type="Gene3D" id="3.10.20.90">
    <property type="entry name" value="Phosphatidylinositol 3-kinase Catalytic Subunit, Chain A, domain 1"/>
    <property type="match status" value="1"/>
</dbReference>
<dbReference type="AlphaFoldDB" id="A0A091DRJ9"/>
<comment type="similarity">
    <text evidence="2 5">Belongs to the ATG8 family.</text>
</comment>
<dbReference type="InterPro" id="IPR029071">
    <property type="entry name" value="Ubiquitin-like_domsf"/>
</dbReference>
<dbReference type="Proteomes" id="UP000028990">
    <property type="component" value="Unassembled WGS sequence"/>
</dbReference>